<evidence type="ECO:0000313" key="3">
    <source>
        <dbReference type="Proteomes" id="UP000217545"/>
    </source>
</evidence>
<keyword evidence="1" id="KW-0472">Membrane</keyword>
<keyword evidence="1" id="KW-1133">Transmembrane helix</keyword>
<dbReference type="RefSeq" id="WP_024097491.1">
    <property type="nucleotide sequence ID" value="NZ_CP010588.1"/>
</dbReference>
<dbReference type="GeneID" id="31846464"/>
<dbReference type="Proteomes" id="UP000217545">
    <property type="component" value="Chromosome"/>
</dbReference>
<dbReference type="EMBL" id="CP010784">
    <property type="protein sequence ID" value="ATF06135.1"/>
    <property type="molecule type" value="Genomic_DNA"/>
</dbReference>
<proteinExistence type="predicted"/>
<name>A0AAC9Z9T8_9RHOB</name>
<reference evidence="2 3" key="1">
    <citation type="journal article" date="2017" name="Front. Microbiol.">
        <title>Phaeobacter piscinae sp. nov., a species of the Roseobacter group and potential aquaculture probiont.</title>
        <authorList>
            <person name="Sonnenschein E.C."/>
            <person name="Phippen C.B.W."/>
            <person name="Nielsen K.F."/>
            <person name="Mateiu R.V."/>
            <person name="Melchiorsen J."/>
            <person name="Gram L."/>
            <person name="Overmann J."/>
            <person name="Freese H.M."/>
        </authorList>
    </citation>
    <scope>NUCLEOTIDE SEQUENCE [LARGE SCALE GENOMIC DNA]</scope>
    <source>
        <strain evidence="2 3">P63</strain>
    </source>
</reference>
<protein>
    <submittedName>
        <fullName evidence="2">Uncharacterized protein</fullName>
    </submittedName>
</protein>
<feature type="transmembrane region" description="Helical" evidence="1">
    <location>
        <begin position="20"/>
        <end position="40"/>
    </location>
</feature>
<dbReference type="AlphaFoldDB" id="A0AAC9Z9T8"/>
<sequence length="61" mass="6142">MTMLDLNPTFCTPAAGRGPLASILVAAALIVVLGVPALMAPGSQAPLTEWHGNSASPSSIR</sequence>
<organism evidence="2 3">
    <name type="scientific">Phaeobacter gallaeciensis</name>
    <dbReference type="NCBI Taxonomy" id="60890"/>
    <lineage>
        <taxon>Bacteria</taxon>
        <taxon>Pseudomonadati</taxon>
        <taxon>Pseudomonadota</taxon>
        <taxon>Alphaproteobacteria</taxon>
        <taxon>Rhodobacterales</taxon>
        <taxon>Roseobacteraceae</taxon>
        <taxon>Phaeobacter</taxon>
    </lineage>
</organism>
<evidence type="ECO:0000313" key="2">
    <source>
        <dbReference type="EMBL" id="ATF06135.1"/>
    </source>
</evidence>
<accession>A0AAC9Z9T8</accession>
<gene>
    <name evidence="2" type="ORF">PhaeoP63_02066</name>
</gene>
<evidence type="ECO:0000256" key="1">
    <source>
        <dbReference type="SAM" id="Phobius"/>
    </source>
</evidence>
<keyword evidence="1" id="KW-0812">Transmembrane</keyword>